<dbReference type="Gene3D" id="3.40.1080.10">
    <property type="entry name" value="Glutaconate Coenzyme A-transferase"/>
    <property type="match status" value="2"/>
</dbReference>
<evidence type="ECO:0008006" key="4">
    <source>
        <dbReference type="Google" id="ProtNLM"/>
    </source>
</evidence>
<dbReference type="PANTHER" id="PTHR43293:SF1">
    <property type="entry name" value="ACETATE COA-TRANSFERASE YDIF"/>
    <property type="match status" value="1"/>
</dbReference>
<evidence type="ECO:0000256" key="1">
    <source>
        <dbReference type="ARBA" id="ARBA00007154"/>
    </source>
</evidence>
<dbReference type="InterPro" id="IPR014388">
    <property type="entry name" value="3-oxoacid_CoA-transferase"/>
</dbReference>
<sequence length="512" mass="55662">MKVQFINANQAAGMIQDGSNVGLIGGGSGLVEATLLHEYIEKRFLDTGTPKELTCIHALGIGDREARGMNRFAHKGMVRRVIGGHWVWSPKMQQLARENSIEAYVLPGGVIMQLMREVAAKRPGLITHVGLGTFVDPLQDGGRMNEAAVDPLVERITIDGKDYLRYLPIPIDVALLKGSYADEEGNISLDEEPANLDIYAMAAAAHNSGGKVIFQVRKKVAAGSIPARSVRIPSAIVDAVVVDPEQRQSYELIYDPSISGERRNETLQPDFPEFSLRLVIARRAYQELREGSVINYGFGIPDQVASIVAAEERQDSFYQTIEHGTYGGSLLSGNLFGFARNPSCMIDAPSQFDFYSGGGLDTAFLGFGQIDREGNVNVSKLAGVTVGPGGFIDIAQNARKVVFCGTFDTKGTEIKTGHGKLELIKAGKVCKFVEAVDQITFSGNQALVQGQEVLYVTERAVFSLSKGGLELVEIAPGVEMERDVIDQMEFKPLISESIGTMNPKFFVDEEHA</sequence>
<reference evidence="3" key="1">
    <citation type="submission" date="2018-05" db="EMBL/GenBank/DDBJ databases">
        <authorList>
            <person name="Lanie J.A."/>
            <person name="Ng W.-L."/>
            <person name="Kazmierczak K.M."/>
            <person name="Andrzejewski T.M."/>
            <person name="Davidsen T.M."/>
            <person name="Wayne K.J."/>
            <person name="Tettelin H."/>
            <person name="Glass J.I."/>
            <person name="Rusch D."/>
            <person name="Podicherti R."/>
            <person name="Tsui H.-C.T."/>
            <person name="Winkler M.E."/>
        </authorList>
    </citation>
    <scope>NUCLEOTIDE SEQUENCE</scope>
</reference>
<keyword evidence="2" id="KW-0808">Transferase</keyword>
<proteinExistence type="inferred from homology"/>
<dbReference type="EMBL" id="UINC01000585">
    <property type="protein sequence ID" value="SUZ57878.1"/>
    <property type="molecule type" value="Genomic_DNA"/>
</dbReference>
<organism evidence="3">
    <name type="scientific">marine metagenome</name>
    <dbReference type="NCBI Taxonomy" id="408172"/>
    <lineage>
        <taxon>unclassified sequences</taxon>
        <taxon>metagenomes</taxon>
        <taxon>ecological metagenomes</taxon>
    </lineage>
</organism>
<name>A0A381NVG1_9ZZZZ</name>
<protein>
    <recommendedName>
        <fullName evidence="4">Acetate CoA-transferase YdiF</fullName>
    </recommendedName>
</protein>
<evidence type="ECO:0000313" key="3">
    <source>
        <dbReference type="EMBL" id="SUZ57878.1"/>
    </source>
</evidence>
<dbReference type="GO" id="GO:0046952">
    <property type="term" value="P:ketone body catabolic process"/>
    <property type="evidence" value="ECO:0007669"/>
    <property type="project" value="InterPro"/>
</dbReference>
<dbReference type="AlphaFoldDB" id="A0A381NVG1"/>
<evidence type="ECO:0000256" key="2">
    <source>
        <dbReference type="ARBA" id="ARBA00022679"/>
    </source>
</evidence>
<dbReference type="GO" id="GO:0008410">
    <property type="term" value="F:CoA-transferase activity"/>
    <property type="evidence" value="ECO:0007669"/>
    <property type="project" value="InterPro"/>
</dbReference>
<dbReference type="PIRSF" id="PIRSF000858">
    <property type="entry name" value="SCOT-t"/>
    <property type="match status" value="1"/>
</dbReference>
<dbReference type="InterPro" id="IPR004165">
    <property type="entry name" value="CoA_trans_fam_I"/>
</dbReference>
<dbReference type="SUPFAM" id="SSF100950">
    <property type="entry name" value="NagB/RpiA/CoA transferase-like"/>
    <property type="match status" value="2"/>
</dbReference>
<dbReference type="Pfam" id="PF01144">
    <property type="entry name" value="CoA_trans"/>
    <property type="match status" value="1"/>
</dbReference>
<dbReference type="InterPro" id="IPR037171">
    <property type="entry name" value="NagB/RpiA_transferase-like"/>
</dbReference>
<gene>
    <name evidence="3" type="ORF">METZ01_LOCUS10732</name>
</gene>
<dbReference type="PANTHER" id="PTHR43293">
    <property type="entry name" value="ACETATE COA-TRANSFERASE YDIF"/>
    <property type="match status" value="1"/>
</dbReference>
<dbReference type="SMART" id="SM00882">
    <property type="entry name" value="CoA_trans"/>
    <property type="match status" value="1"/>
</dbReference>
<comment type="similarity">
    <text evidence="1">Belongs to the 3-oxoacid CoA-transferase family.</text>
</comment>
<accession>A0A381NVG1</accession>